<proteinExistence type="predicted"/>
<dbReference type="PROSITE" id="PS51318">
    <property type="entry name" value="TAT"/>
    <property type="match status" value="1"/>
</dbReference>
<gene>
    <name evidence="1" type="ORF">E6K73_05650</name>
</gene>
<reference evidence="1 2" key="1">
    <citation type="journal article" date="2019" name="Nat. Microbiol.">
        <title>Mediterranean grassland soil C-N compound turnover is dependent on rainfall and depth, and is mediated by genomically divergent microorganisms.</title>
        <authorList>
            <person name="Diamond S."/>
            <person name="Andeer P.F."/>
            <person name="Li Z."/>
            <person name="Crits-Christoph A."/>
            <person name="Burstein D."/>
            <person name="Anantharaman K."/>
            <person name="Lane K.R."/>
            <person name="Thomas B.C."/>
            <person name="Pan C."/>
            <person name="Northen T.R."/>
            <person name="Banfield J.F."/>
        </authorList>
    </citation>
    <scope>NUCLEOTIDE SEQUENCE [LARGE SCALE GENOMIC DNA]</scope>
    <source>
        <strain evidence="1">WS_3</strain>
    </source>
</reference>
<organism evidence="1 2">
    <name type="scientific">Eiseniibacteriota bacterium</name>
    <dbReference type="NCBI Taxonomy" id="2212470"/>
    <lineage>
        <taxon>Bacteria</taxon>
        <taxon>Candidatus Eiseniibacteriota</taxon>
    </lineage>
</organism>
<comment type="caution">
    <text evidence="1">The sequence shown here is derived from an EMBL/GenBank/DDBJ whole genome shotgun (WGS) entry which is preliminary data.</text>
</comment>
<evidence type="ECO:0000313" key="1">
    <source>
        <dbReference type="EMBL" id="TMQ51452.1"/>
    </source>
</evidence>
<dbReference type="PANTHER" id="PTHR23026:SF123">
    <property type="entry name" value="NAD(P)H NITROREDUCTASE RV3131-RELATED"/>
    <property type="match status" value="1"/>
</dbReference>
<dbReference type="EMBL" id="VBOT01000071">
    <property type="protein sequence ID" value="TMQ51452.1"/>
    <property type="molecule type" value="Genomic_DNA"/>
</dbReference>
<dbReference type="InterPro" id="IPR006311">
    <property type="entry name" value="TAT_signal"/>
</dbReference>
<dbReference type="AlphaFoldDB" id="A0A538SJ99"/>
<dbReference type="InterPro" id="IPR000415">
    <property type="entry name" value="Nitroreductase-like"/>
</dbReference>
<protein>
    <recommendedName>
        <fullName evidence="3">Nitroreductase domain-containing protein</fullName>
    </recommendedName>
</protein>
<name>A0A538SJ99_UNCEI</name>
<evidence type="ECO:0008006" key="3">
    <source>
        <dbReference type="Google" id="ProtNLM"/>
    </source>
</evidence>
<dbReference type="NCBIfam" id="NF047509">
    <property type="entry name" value="Rv3131_FMN_oxido"/>
    <property type="match status" value="1"/>
</dbReference>
<dbReference type="InterPro" id="IPR050627">
    <property type="entry name" value="Nitroreductase/BluB"/>
</dbReference>
<dbReference type="SUPFAM" id="SSF55469">
    <property type="entry name" value="FMN-dependent nitroreductase-like"/>
    <property type="match status" value="2"/>
</dbReference>
<dbReference type="GO" id="GO:0016491">
    <property type="term" value="F:oxidoreductase activity"/>
    <property type="evidence" value="ECO:0007669"/>
    <property type="project" value="InterPro"/>
</dbReference>
<sequence length="391" mass="43410">MDKLRGRQPRPERAIQRRRFLILAGGAAAYLALRSHRAWARRAARPQPVLQPWTLPDEPPAGALETARSLVAAAVLAPSLWNSQPWRFEVEGSTIRLVADGQRSLPITDPAQRGLMISLGAALENLLVAARAYGLRPNVTYAPHDGPGGLVAEVTWSNGDLRRDRPMFGAIVERRTNRRMYDERGILAPNRAQLIAQVPEGFLLHWIDDRDRIESVADLAHQAIHERVLDRRAEAEQYSWMRFDDDARRRGDGVSVDELELGGPARWMAGRYFNPESWFLRFGAQSAAKQARSAVRSAGALALLVAVRGGEAQWLTGGQAYERFALKATTLGIAHQPINALIESDRYRAEVLRQFAAGGEEPLMLLRLGHSKSPPPAVRRNVALVASFRNS</sequence>
<evidence type="ECO:0000313" key="2">
    <source>
        <dbReference type="Proteomes" id="UP000320184"/>
    </source>
</evidence>
<dbReference type="Gene3D" id="3.40.109.30">
    <property type="entry name" value="putative nitroreductase (tm1586), domain 2"/>
    <property type="match status" value="1"/>
</dbReference>
<dbReference type="Proteomes" id="UP000320184">
    <property type="component" value="Unassembled WGS sequence"/>
</dbReference>
<accession>A0A538SJ99</accession>
<dbReference type="Gene3D" id="3.40.109.10">
    <property type="entry name" value="NADH Oxidase"/>
    <property type="match status" value="1"/>
</dbReference>
<dbReference type="PANTHER" id="PTHR23026">
    <property type="entry name" value="NADPH NITROREDUCTASE"/>
    <property type="match status" value="1"/>
</dbReference>